<dbReference type="Gene3D" id="3.40.50.300">
    <property type="entry name" value="P-loop containing nucleotide triphosphate hydrolases"/>
    <property type="match status" value="2"/>
</dbReference>
<organism evidence="3 6">
    <name type="scientific">Bifidobacterium adolescentis</name>
    <dbReference type="NCBI Taxonomy" id="1680"/>
    <lineage>
        <taxon>Bacteria</taxon>
        <taxon>Bacillati</taxon>
        <taxon>Actinomycetota</taxon>
        <taxon>Actinomycetes</taxon>
        <taxon>Bifidobacteriales</taxon>
        <taxon>Bifidobacteriaceae</taxon>
        <taxon>Bifidobacterium</taxon>
    </lineage>
</organism>
<dbReference type="EMBL" id="CYYI01000009">
    <property type="protein sequence ID" value="CUN99598.1"/>
    <property type="molecule type" value="Genomic_DNA"/>
</dbReference>
<dbReference type="Pfam" id="PF13304">
    <property type="entry name" value="AAA_21"/>
    <property type="match status" value="1"/>
</dbReference>
<name>A0A0G9M8M1_BIFAD</name>
<dbReference type="AlphaFoldDB" id="A0A0G9M8M1"/>
<dbReference type="EMBL" id="LNKD01000004">
    <property type="protein sequence ID" value="OSG85444.1"/>
    <property type="molecule type" value="Genomic_DNA"/>
</dbReference>
<protein>
    <submittedName>
        <fullName evidence="3">AAA domain-containing protein</fullName>
    </submittedName>
    <submittedName>
        <fullName evidence="4">AAA family ATPase</fullName>
    </submittedName>
    <submittedName>
        <fullName evidence="2">Predicted ATPase</fullName>
    </submittedName>
</protein>
<evidence type="ECO:0000313" key="6">
    <source>
        <dbReference type="Proteomes" id="UP000193377"/>
    </source>
</evidence>
<reference evidence="2 5" key="1">
    <citation type="submission" date="2015-09" db="EMBL/GenBank/DDBJ databases">
        <authorList>
            <consortium name="Pathogen Informatics"/>
        </authorList>
    </citation>
    <scope>NUCLEOTIDE SEQUENCE [LARGE SCALE GENOMIC DNA]</scope>
    <source>
        <strain evidence="2 5">2789STDY5608824</strain>
    </source>
</reference>
<dbReference type="GO" id="GO:0005524">
    <property type="term" value="F:ATP binding"/>
    <property type="evidence" value="ECO:0007669"/>
    <property type="project" value="InterPro"/>
</dbReference>
<evidence type="ECO:0000313" key="5">
    <source>
        <dbReference type="Proteomes" id="UP000095647"/>
    </source>
</evidence>
<dbReference type="InterPro" id="IPR003959">
    <property type="entry name" value="ATPase_AAA_core"/>
</dbReference>
<dbReference type="RefSeq" id="WP_046999683.1">
    <property type="nucleotide sequence ID" value="NZ_CP023005.1"/>
</dbReference>
<sequence>MLIDFSFSNFRSFRDEQSFSMTREKRFMESDESLHSPIAAIYGANASGKSNFLKALRAMRNMVVNSYSQGDASSPIPREPFLLRKDPFSHSSMFFLAFIANDGLKYQYWFRYDNERILEEDLIFFKKLQGRFSTHSSLLFSRSSTDGVKFGPSFKGPRSQVRKTIELRPNALLLSAAAAAGIESIRPAFSFFQSGIAYYEASAFEQEQPTLLDEFKKETPLSKHLATLIRYADFGISDVKSVPVDVPPDLWAQFKEEMHKQLGMDENKVDETFNVKNASQLMFTHTGESSSAGFGPDDESRGTVAALSFFSLALRQLSKQSVTLIDEIDTSLHPALVKELVALYADAETNPHGSQLIFTTHDVSLINQSGLAKRLLAPDQIWLVEKNKEGVSELFPVTNLGIRNMENIGKNYLNGVYGAIPRPDFHTAFAQIVNVVDA</sequence>
<feature type="domain" description="ATPase AAA-type core" evidence="1">
    <location>
        <begin position="38"/>
        <end position="367"/>
    </location>
</feature>
<evidence type="ECO:0000313" key="7">
    <source>
        <dbReference type="Proteomes" id="UP000464884"/>
    </source>
</evidence>
<evidence type="ECO:0000313" key="4">
    <source>
        <dbReference type="EMBL" id="QHB63334.1"/>
    </source>
</evidence>
<dbReference type="PANTHER" id="PTHR40396">
    <property type="entry name" value="ATPASE-LIKE PROTEIN"/>
    <property type="match status" value="1"/>
</dbReference>
<dbReference type="InterPro" id="IPR027417">
    <property type="entry name" value="P-loop_NTPase"/>
</dbReference>
<dbReference type="CDD" id="cd00267">
    <property type="entry name" value="ABC_ATPase"/>
    <property type="match status" value="1"/>
</dbReference>
<dbReference type="PATRIC" id="fig|1680.7.peg.1695"/>
<dbReference type="Proteomes" id="UP000464884">
    <property type="component" value="Chromosome"/>
</dbReference>
<dbReference type="Proteomes" id="UP000095647">
    <property type="component" value="Unassembled WGS sequence"/>
</dbReference>
<evidence type="ECO:0000259" key="1">
    <source>
        <dbReference type="Pfam" id="PF13304"/>
    </source>
</evidence>
<dbReference type="GO" id="GO:0016887">
    <property type="term" value="F:ATP hydrolysis activity"/>
    <property type="evidence" value="ECO:0007669"/>
    <property type="project" value="InterPro"/>
</dbReference>
<reference evidence="3 6" key="2">
    <citation type="journal article" date="2016" name="Sci. Rep.">
        <title>Evaluation of genetic diversity among strains of the human gut commensal Bifidobacterium adolescentis.</title>
        <authorList>
            <person name="Duranti S."/>
            <person name="Milani C."/>
            <person name="Lugli G.A."/>
            <person name="Mancabelli L."/>
            <person name="Turroni F."/>
            <person name="Ferrario C."/>
            <person name="Mangifesta M."/>
            <person name="Viappiani A."/>
            <person name="Sanchez B."/>
            <person name="Margolles A."/>
            <person name="van Sinderen D."/>
            <person name="Ventura M."/>
        </authorList>
    </citation>
    <scope>NUCLEOTIDE SEQUENCE [LARGE SCALE GENOMIC DNA]</scope>
    <source>
        <strain evidence="3 6">487B</strain>
    </source>
</reference>
<dbReference type="PANTHER" id="PTHR40396:SF1">
    <property type="entry name" value="ATPASE AAA-TYPE CORE DOMAIN-CONTAINING PROTEIN"/>
    <property type="match status" value="1"/>
</dbReference>
<dbReference type="EMBL" id="CP047129">
    <property type="protein sequence ID" value="QHB63334.1"/>
    <property type="molecule type" value="Genomic_DNA"/>
</dbReference>
<dbReference type="Proteomes" id="UP000193377">
    <property type="component" value="Unassembled WGS sequence"/>
</dbReference>
<gene>
    <name evidence="3" type="ORF">B0487_1888</name>
    <name evidence="2" type="ORF">ERS852382_01841</name>
    <name evidence="4" type="ORF">F3K97_08905</name>
</gene>
<evidence type="ECO:0000313" key="2">
    <source>
        <dbReference type="EMBL" id="CUN99598.1"/>
    </source>
</evidence>
<dbReference type="SUPFAM" id="SSF52540">
    <property type="entry name" value="P-loop containing nucleoside triphosphate hydrolases"/>
    <property type="match status" value="1"/>
</dbReference>
<accession>A0A0G9M8M1</accession>
<evidence type="ECO:0000313" key="3">
    <source>
        <dbReference type="EMBL" id="OSG85444.1"/>
    </source>
</evidence>
<proteinExistence type="predicted"/>
<reference evidence="4 7" key="3">
    <citation type="submission" date="2019-12" db="EMBL/GenBank/DDBJ databases">
        <title>Draft Genome Sequence of Bifidobacterium adolescentis ZJ2.</title>
        <authorList>
            <person name="Jin Z."/>
        </authorList>
    </citation>
    <scope>NUCLEOTIDE SEQUENCE [LARGE SCALE GENOMIC DNA]</scope>
    <source>
        <strain evidence="4 7">ZJ2</strain>
    </source>
</reference>